<feature type="chain" id="PRO_5041346190" evidence="1">
    <location>
        <begin position="27"/>
        <end position="41"/>
    </location>
</feature>
<protein>
    <submittedName>
        <fullName evidence="2">Uncharacterized protein</fullName>
    </submittedName>
</protein>
<comment type="caution">
    <text evidence="2">The sequence shown here is derived from an EMBL/GenBank/DDBJ whole genome shotgun (WGS) entry which is preliminary data.</text>
</comment>
<dbReference type="AlphaFoldDB" id="A0AA35S873"/>
<evidence type="ECO:0000313" key="2">
    <source>
        <dbReference type="EMBL" id="CAI8024307.1"/>
    </source>
</evidence>
<dbReference type="EMBL" id="CASHTH010002070">
    <property type="protein sequence ID" value="CAI8024307.1"/>
    <property type="molecule type" value="Genomic_DNA"/>
</dbReference>
<dbReference type="Proteomes" id="UP001174909">
    <property type="component" value="Unassembled WGS sequence"/>
</dbReference>
<gene>
    <name evidence="2" type="ORF">GBAR_LOCUS14129</name>
</gene>
<reference evidence="2" key="1">
    <citation type="submission" date="2023-03" db="EMBL/GenBank/DDBJ databases">
        <authorList>
            <person name="Steffen K."/>
            <person name="Cardenas P."/>
        </authorList>
    </citation>
    <scope>NUCLEOTIDE SEQUENCE</scope>
</reference>
<sequence length="41" mass="4773">MYFKSFCFSLSLLSFALLSLHLHAWSSHLYSKTCNRGYIAQ</sequence>
<organism evidence="2 3">
    <name type="scientific">Geodia barretti</name>
    <name type="common">Barrett's horny sponge</name>
    <dbReference type="NCBI Taxonomy" id="519541"/>
    <lineage>
        <taxon>Eukaryota</taxon>
        <taxon>Metazoa</taxon>
        <taxon>Porifera</taxon>
        <taxon>Demospongiae</taxon>
        <taxon>Heteroscleromorpha</taxon>
        <taxon>Tetractinellida</taxon>
        <taxon>Astrophorina</taxon>
        <taxon>Geodiidae</taxon>
        <taxon>Geodia</taxon>
    </lineage>
</organism>
<name>A0AA35S873_GEOBA</name>
<keyword evidence="1" id="KW-0732">Signal</keyword>
<feature type="signal peptide" evidence="1">
    <location>
        <begin position="1"/>
        <end position="26"/>
    </location>
</feature>
<evidence type="ECO:0000256" key="1">
    <source>
        <dbReference type="SAM" id="SignalP"/>
    </source>
</evidence>
<proteinExistence type="predicted"/>
<evidence type="ECO:0000313" key="3">
    <source>
        <dbReference type="Proteomes" id="UP001174909"/>
    </source>
</evidence>
<keyword evidence="3" id="KW-1185">Reference proteome</keyword>
<accession>A0AA35S873</accession>